<feature type="compositionally biased region" description="Low complexity" evidence="2">
    <location>
        <begin position="58"/>
        <end position="67"/>
    </location>
</feature>
<dbReference type="InterPro" id="IPR036876">
    <property type="entry name" value="UVR_dom_sf"/>
</dbReference>
<evidence type="ECO:0000313" key="5">
    <source>
        <dbReference type="Proteomes" id="UP000011885"/>
    </source>
</evidence>
<feature type="region of interest" description="Disordered" evidence="2">
    <location>
        <begin position="34"/>
        <end position="84"/>
    </location>
</feature>
<feature type="compositionally biased region" description="Polar residues" evidence="2">
    <location>
        <begin position="75"/>
        <end position="84"/>
    </location>
</feature>
<sequence>MDAQAELIGLRKAMEAAVQSEDYETASQIRDKINEIQGDPKHPGYVPPADESGEKDASGSGDPSASDNPDKPASDSPTSEGGGQ</sequence>
<evidence type="ECO:0000259" key="3">
    <source>
        <dbReference type="PROSITE" id="PS50151"/>
    </source>
</evidence>
<dbReference type="SUPFAM" id="SSF46600">
    <property type="entry name" value="C-terminal UvrC-binding domain of UvrB"/>
    <property type="match status" value="1"/>
</dbReference>
<evidence type="ECO:0000256" key="2">
    <source>
        <dbReference type="SAM" id="MobiDB-lite"/>
    </source>
</evidence>
<dbReference type="Proteomes" id="UP000011885">
    <property type="component" value="Unassembled WGS sequence"/>
</dbReference>
<gene>
    <name evidence="4" type="ORF">RSSM_03680</name>
</gene>
<dbReference type="GO" id="GO:0009432">
    <property type="term" value="P:SOS response"/>
    <property type="evidence" value="ECO:0007669"/>
    <property type="project" value="UniProtKB-KW"/>
</dbReference>
<accession>M5U0B7</accession>
<reference evidence="4 5" key="1">
    <citation type="journal article" date="2013" name="Mar. Genomics">
        <title>Expression of sulfatases in Rhodopirellula baltica and the diversity of sulfatases in the genus Rhodopirellula.</title>
        <authorList>
            <person name="Wegner C.E."/>
            <person name="Richter-Heitmann T."/>
            <person name="Klindworth A."/>
            <person name="Klockow C."/>
            <person name="Richter M."/>
            <person name="Achstetter T."/>
            <person name="Glockner F.O."/>
            <person name="Harder J."/>
        </authorList>
    </citation>
    <scope>NUCLEOTIDE SEQUENCE [LARGE SCALE GENOMIC DNA]</scope>
    <source>
        <strain evidence="4 5">SM41</strain>
    </source>
</reference>
<comment type="caution">
    <text evidence="4">The sequence shown here is derived from an EMBL/GenBank/DDBJ whole genome shotgun (WGS) entry which is preliminary data.</text>
</comment>
<name>M5U0B7_9BACT</name>
<feature type="domain" description="UVR" evidence="3">
    <location>
        <begin position="4"/>
        <end position="39"/>
    </location>
</feature>
<proteinExistence type="predicted"/>
<organism evidence="4 5">
    <name type="scientific">Rhodopirellula sallentina SM41</name>
    <dbReference type="NCBI Taxonomy" id="1263870"/>
    <lineage>
        <taxon>Bacteria</taxon>
        <taxon>Pseudomonadati</taxon>
        <taxon>Planctomycetota</taxon>
        <taxon>Planctomycetia</taxon>
        <taxon>Pirellulales</taxon>
        <taxon>Pirellulaceae</taxon>
        <taxon>Rhodopirellula</taxon>
    </lineage>
</organism>
<evidence type="ECO:0000313" key="4">
    <source>
        <dbReference type="EMBL" id="EMI54900.1"/>
    </source>
</evidence>
<keyword evidence="5" id="KW-1185">Reference proteome</keyword>
<keyword evidence="1" id="KW-0742">SOS response</keyword>
<dbReference type="AlphaFoldDB" id="M5U0B7"/>
<protein>
    <submittedName>
        <fullName evidence="4">UvrB/UvrC protein domain protein</fullName>
    </submittedName>
</protein>
<dbReference type="Gene3D" id="4.10.860.10">
    <property type="entry name" value="UVR domain"/>
    <property type="match status" value="1"/>
</dbReference>
<dbReference type="InterPro" id="IPR001943">
    <property type="entry name" value="UVR_dom"/>
</dbReference>
<dbReference type="Pfam" id="PF02151">
    <property type="entry name" value="UVR"/>
    <property type="match status" value="1"/>
</dbReference>
<evidence type="ECO:0000256" key="1">
    <source>
        <dbReference type="ARBA" id="ARBA00023236"/>
    </source>
</evidence>
<dbReference type="PATRIC" id="fig|1263870.3.peg.3905"/>
<dbReference type="PROSITE" id="PS50151">
    <property type="entry name" value="UVR"/>
    <property type="match status" value="1"/>
</dbReference>
<dbReference type="EMBL" id="ANOH01000254">
    <property type="protein sequence ID" value="EMI54900.1"/>
    <property type="molecule type" value="Genomic_DNA"/>
</dbReference>
<keyword evidence="1" id="KW-0227">DNA damage</keyword>